<dbReference type="SMART" id="SM00233">
    <property type="entry name" value="PH"/>
    <property type="match status" value="1"/>
</dbReference>
<organism evidence="3 4">
    <name type="scientific">Saccoglossus kowalevskii</name>
    <name type="common">Acorn worm</name>
    <dbReference type="NCBI Taxonomy" id="10224"/>
    <lineage>
        <taxon>Eukaryota</taxon>
        <taxon>Metazoa</taxon>
        <taxon>Hemichordata</taxon>
        <taxon>Enteropneusta</taxon>
        <taxon>Harrimaniidae</taxon>
        <taxon>Saccoglossus</taxon>
    </lineage>
</organism>
<accession>A0ABM0MLJ3</accession>
<dbReference type="RefSeq" id="XP_006820884.1">
    <property type="nucleotide sequence ID" value="XM_006820821.1"/>
</dbReference>
<dbReference type="PROSITE" id="PS50003">
    <property type="entry name" value="PH_DOMAIN"/>
    <property type="match status" value="1"/>
</dbReference>
<dbReference type="SUPFAM" id="SSF50729">
    <property type="entry name" value="PH domain-like"/>
    <property type="match status" value="1"/>
</dbReference>
<proteinExistence type="predicted"/>
<gene>
    <name evidence="4" type="primary">LOC102806830</name>
</gene>
<dbReference type="GeneID" id="102806830"/>
<sequence>MSDDRSSDEDEEFEDGLYVHEHEGNLSKWTNYIHGWQDRWVSLKGGTMSYYKSKNDITAGCRGSMSLAKADIQLHEFDELRFDVTVNDSVWYFKAATLEEKQLWLDALEAQKSDSCHAYIP</sequence>
<dbReference type="InterPro" id="IPR001849">
    <property type="entry name" value="PH_domain"/>
</dbReference>
<evidence type="ECO:0000256" key="1">
    <source>
        <dbReference type="ARBA" id="ARBA00022553"/>
    </source>
</evidence>
<dbReference type="PANTHER" id="PTHR22902">
    <property type="entry name" value="SESQUIPEDALIAN"/>
    <property type="match status" value="1"/>
</dbReference>
<evidence type="ECO:0000313" key="3">
    <source>
        <dbReference type="Proteomes" id="UP000694865"/>
    </source>
</evidence>
<reference evidence="4" key="1">
    <citation type="submission" date="2025-08" db="UniProtKB">
        <authorList>
            <consortium name="RefSeq"/>
        </authorList>
    </citation>
    <scope>IDENTIFICATION</scope>
    <source>
        <tissue evidence="4">Testes</tissue>
    </source>
</reference>
<dbReference type="InterPro" id="IPR011993">
    <property type="entry name" value="PH-like_dom_sf"/>
</dbReference>
<protein>
    <submittedName>
        <fullName evidence="4">Collagen type IV alpha-3-binding protein-like</fullName>
    </submittedName>
</protein>
<evidence type="ECO:0000259" key="2">
    <source>
        <dbReference type="PROSITE" id="PS50003"/>
    </source>
</evidence>
<dbReference type="Gene3D" id="2.30.29.30">
    <property type="entry name" value="Pleckstrin-homology domain (PH domain)/Phosphotyrosine-binding domain (PTB)"/>
    <property type="match status" value="1"/>
</dbReference>
<dbReference type="InterPro" id="IPR045188">
    <property type="entry name" value="Boi1/Boi2-like"/>
</dbReference>
<feature type="domain" description="PH" evidence="2">
    <location>
        <begin position="19"/>
        <end position="113"/>
    </location>
</feature>
<dbReference type="Pfam" id="PF00169">
    <property type="entry name" value="PH"/>
    <property type="match status" value="1"/>
</dbReference>
<name>A0ABM0MLJ3_SACKO</name>
<keyword evidence="1" id="KW-0597">Phosphoprotein</keyword>
<dbReference type="PANTHER" id="PTHR22902:SF27">
    <property type="entry name" value="PLECKSTRIN HOMOLOGY DOMAIN-CONTAINING FAMILY A MEMBER 3"/>
    <property type="match status" value="1"/>
</dbReference>
<keyword evidence="3" id="KW-1185">Reference proteome</keyword>
<dbReference type="Proteomes" id="UP000694865">
    <property type="component" value="Unplaced"/>
</dbReference>
<evidence type="ECO:0000313" key="4">
    <source>
        <dbReference type="RefSeq" id="XP_006820884.1"/>
    </source>
</evidence>